<name>A0A1X9PTT9_9RHOD</name>
<comment type="domain">
    <text evidence="11">The last Arg residue of the ACP-binding site is essential for the weak association between ACP/AcpP and FabH.</text>
</comment>
<dbReference type="PANTHER" id="PTHR43091">
    <property type="entry name" value="3-OXOACYL-[ACYL-CARRIER-PROTEIN] SYNTHASE"/>
    <property type="match status" value="1"/>
</dbReference>
<feature type="active site" evidence="11">
    <location>
        <position position="253"/>
    </location>
</feature>
<dbReference type="InterPro" id="IPR004655">
    <property type="entry name" value="FabH"/>
</dbReference>
<gene>
    <name evidence="11 14" type="primary">fabH</name>
</gene>
<sequence>MSNSILKSISSSVPTIEITNDQLSQLVETSDNWITTRTGIKKRYISNSNSSLVDLAVEAAKKTLDSSDLDPLELDLIILATSSPDDLFGSASQIQNKIGAYKAVAFDITAACSGFIVSLVTAYQFIQTGTYKNILVIGADVLSRWVNWLDRGTCILFGDAAGAMLFQSSASNNLLGFKLKTDGQNYRHLNLPYVPKVKSLTSNINIVQGKFGFICMNGKEVYKFATTEVPQLILETLNSVNMTTEQVDWLVLHQANERILKTISQKLNIPYNKVLSNLSNYGNTSAASLPLVLDEAIQQGKIKENDIIVLAGFGAGLTWGVAILKI</sequence>
<keyword evidence="8 11" id="KW-0275">Fatty acid biosynthesis</keyword>
<dbReference type="GO" id="GO:0006633">
    <property type="term" value="P:fatty acid biosynthetic process"/>
    <property type="evidence" value="ECO:0007669"/>
    <property type="project" value="UniProtKB-UniRule"/>
</dbReference>
<feature type="domain" description="Beta-ketoacyl-[acyl-carrier-protein] synthase III C-terminal" evidence="12">
    <location>
        <begin position="239"/>
        <end position="326"/>
    </location>
</feature>
<dbReference type="FunFam" id="3.40.47.10:FF:000004">
    <property type="entry name" value="3-oxoacyl-[acyl-carrier-protein] synthase 3"/>
    <property type="match status" value="1"/>
</dbReference>
<keyword evidence="7 11" id="KW-0443">Lipid metabolism</keyword>
<reference evidence="14" key="1">
    <citation type="submission" date="2017-03" db="EMBL/GenBank/DDBJ databases">
        <title>The new red algal subphylum Proteorhodophytina comprises the largest and most divergent plastid genomes known.</title>
        <authorList>
            <person name="Munoz-Gomez S.A."/>
            <person name="Mejia-Franco F.G."/>
            <person name="Durnin K."/>
            <person name="Morgan C."/>
            <person name="Grisdale C.J."/>
            <person name="Archibald J.M."/>
            <person name="Slamovits C.H."/>
        </authorList>
    </citation>
    <scope>NUCLEOTIDE SEQUENCE</scope>
    <source>
        <strain evidence="14">NIES-2662</strain>
    </source>
</reference>
<dbReference type="EMBL" id="KY709210">
    <property type="protein sequence ID" value="ARO90918.1"/>
    <property type="molecule type" value="Genomic_DNA"/>
</dbReference>
<comment type="similarity">
    <text evidence="2 11">Belongs to the thiolase-like superfamily. FabH family.</text>
</comment>
<dbReference type="Gene3D" id="3.40.47.10">
    <property type="match status" value="1"/>
</dbReference>
<evidence type="ECO:0000256" key="4">
    <source>
        <dbReference type="ARBA" id="ARBA00022516"/>
    </source>
</evidence>
<evidence type="ECO:0000259" key="13">
    <source>
        <dbReference type="Pfam" id="PF08545"/>
    </source>
</evidence>
<keyword evidence="11" id="KW-0511">Multifunctional enzyme</keyword>
<dbReference type="EC" id="2.3.1.180" evidence="3 11"/>
<feature type="domain" description="Beta-ketoacyl-[acyl-carrier-protein] synthase III N-terminal" evidence="13">
    <location>
        <begin position="106"/>
        <end position="183"/>
    </location>
</feature>
<comment type="pathway">
    <text evidence="1 11">Lipid metabolism; fatty acid biosynthesis.</text>
</comment>
<dbReference type="CDD" id="cd00830">
    <property type="entry name" value="KAS_III"/>
    <property type="match status" value="1"/>
</dbReference>
<evidence type="ECO:0000256" key="8">
    <source>
        <dbReference type="ARBA" id="ARBA00023160"/>
    </source>
</evidence>
<comment type="subcellular location">
    <subcellularLocation>
        <location evidence="11">Plastid</location>
        <location evidence="11">Chloroplast</location>
    </subcellularLocation>
</comment>
<protein>
    <recommendedName>
        <fullName evidence="3 11">Beta-ketoacyl-[acyl-carrier-protein] synthase III</fullName>
        <shortName evidence="11">Beta-ketoacyl-ACP synthase III</shortName>
        <shortName evidence="11">KAS III</shortName>
        <ecNumber evidence="3 11">2.3.1.180</ecNumber>
    </recommendedName>
    <alternativeName>
        <fullName evidence="11">3-oxoacyl-[acyl-carrier-protein] synthase 3</fullName>
    </alternativeName>
    <alternativeName>
        <fullName evidence="11">3-oxoacyl-[acyl-carrier-protein] synthase III</fullName>
    </alternativeName>
</protein>
<keyword evidence="14" id="KW-0150">Chloroplast</keyword>
<keyword evidence="14" id="KW-0934">Plastid</keyword>
<keyword evidence="6 11" id="KW-0276">Fatty acid metabolism</keyword>
<feature type="active site" evidence="11">
    <location>
        <position position="283"/>
    </location>
</feature>
<dbReference type="GO" id="GO:0004315">
    <property type="term" value="F:3-oxoacyl-[acyl-carrier-protein] synthase activity"/>
    <property type="evidence" value="ECO:0007669"/>
    <property type="project" value="InterPro"/>
</dbReference>
<keyword evidence="11" id="KW-0012">Acyltransferase</keyword>
<dbReference type="HAMAP" id="MF_01815">
    <property type="entry name" value="FabH"/>
    <property type="match status" value="1"/>
</dbReference>
<dbReference type="SUPFAM" id="SSF53901">
    <property type="entry name" value="Thiolase-like"/>
    <property type="match status" value="1"/>
</dbReference>
<evidence type="ECO:0000256" key="1">
    <source>
        <dbReference type="ARBA" id="ARBA00005194"/>
    </source>
</evidence>
<dbReference type="UniPathway" id="UPA00094"/>
<proteinExistence type="inferred from homology"/>
<keyword evidence="4 11" id="KW-0444">Lipid biosynthesis</keyword>
<evidence type="ECO:0000256" key="2">
    <source>
        <dbReference type="ARBA" id="ARBA00008642"/>
    </source>
</evidence>
<evidence type="ECO:0000256" key="9">
    <source>
        <dbReference type="ARBA" id="ARBA00052419"/>
    </source>
</evidence>
<dbReference type="AlphaFoldDB" id="A0A1X9PTT9"/>
<evidence type="ECO:0000256" key="5">
    <source>
        <dbReference type="ARBA" id="ARBA00022679"/>
    </source>
</evidence>
<accession>A0A1X9PTT9</accession>
<evidence type="ECO:0000256" key="7">
    <source>
        <dbReference type="ARBA" id="ARBA00023098"/>
    </source>
</evidence>
<comment type="function">
    <text evidence="10">Catalyzes the condensation reaction of fatty acid synthesis by the addition to an acyl acceptor of two carbons from malonyl-ACP. KAS III catalyzes the first condensation reaction which initiates fatty acid synthesis and may therefore play a role in governing the total rate of fatty acid production. Possesses both acetoacetyl-ACP synthase and acetyl transacylase activities.</text>
</comment>
<comment type="function">
    <text evidence="11">Catalyzes the condensation reaction of fatty acid synthesis by the addition to an acyl acceptor of two carbons from malonyl-ACP. Catalyzes the first condensation reaction which initiates fatty acid synthesis and may therefore play a role in governing the total rate of fatty acid production. Possesses both acetoacetyl-ACP synthase and acetyl transacylase activities. Its substrate specificity determines the biosynthesis of branched-chain and/or straight-chain of fatty acids.</text>
</comment>
<feature type="active site" evidence="11">
    <location>
        <position position="112"/>
    </location>
</feature>
<organism evidence="14">
    <name type="scientific">Corynoplastis japonica</name>
    <dbReference type="NCBI Taxonomy" id="700918"/>
    <lineage>
        <taxon>Eukaryota</taxon>
        <taxon>Rhodophyta</taxon>
        <taxon>Rhodellophyceae</taxon>
        <taxon>Rhodellales</taxon>
        <taxon>Rhodellaceae</taxon>
        <taxon>Corynoplastis</taxon>
    </lineage>
</organism>
<dbReference type="Pfam" id="PF08541">
    <property type="entry name" value="ACP_syn_III_C"/>
    <property type="match status" value="1"/>
</dbReference>
<evidence type="ECO:0000256" key="6">
    <source>
        <dbReference type="ARBA" id="ARBA00022832"/>
    </source>
</evidence>
<dbReference type="InterPro" id="IPR016039">
    <property type="entry name" value="Thiolase-like"/>
</dbReference>
<dbReference type="PANTHER" id="PTHR43091:SF1">
    <property type="entry name" value="BETA-KETOACYL-[ACYL-CARRIER-PROTEIN] SYNTHASE III, CHLOROPLASTIC"/>
    <property type="match status" value="1"/>
</dbReference>
<evidence type="ECO:0000256" key="3">
    <source>
        <dbReference type="ARBA" id="ARBA00012333"/>
    </source>
</evidence>
<dbReference type="GO" id="GO:0033818">
    <property type="term" value="F:beta-ketoacyl-acyl-carrier-protein synthase III activity"/>
    <property type="evidence" value="ECO:0007669"/>
    <property type="project" value="UniProtKB-UniRule"/>
</dbReference>
<dbReference type="GO" id="GO:0009507">
    <property type="term" value="C:chloroplast"/>
    <property type="evidence" value="ECO:0007669"/>
    <property type="project" value="UniProtKB-SubCell"/>
</dbReference>
<comment type="catalytic activity">
    <reaction evidence="9 11">
        <text>malonyl-[ACP] + acetyl-CoA + H(+) = 3-oxobutanoyl-[ACP] + CO2 + CoA</text>
        <dbReference type="Rhea" id="RHEA:12080"/>
        <dbReference type="Rhea" id="RHEA-COMP:9623"/>
        <dbReference type="Rhea" id="RHEA-COMP:9625"/>
        <dbReference type="ChEBI" id="CHEBI:15378"/>
        <dbReference type="ChEBI" id="CHEBI:16526"/>
        <dbReference type="ChEBI" id="CHEBI:57287"/>
        <dbReference type="ChEBI" id="CHEBI:57288"/>
        <dbReference type="ChEBI" id="CHEBI:78449"/>
        <dbReference type="ChEBI" id="CHEBI:78450"/>
        <dbReference type="EC" id="2.3.1.180"/>
    </reaction>
</comment>
<dbReference type="Pfam" id="PF08545">
    <property type="entry name" value="ACP_syn_III"/>
    <property type="match status" value="1"/>
</dbReference>
<comment type="subunit">
    <text evidence="11">Homodimer.</text>
</comment>
<geneLocation type="chloroplast" evidence="14"/>
<dbReference type="InterPro" id="IPR013747">
    <property type="entry name" value="ACP_syn_III_C"/>
</dbReference>
<feature type="region of interest" description="ACP-binding" evidence="11">
    <location>
        <begin position="254"/>
        <end position="258"/>
    </location>
</feature>
<keyword evidence="5 11" id="KW-0808">Transferase</keyword>
<evidence type="ECO:0000313" key="14">
    <source>
        <dbReference type="EMBL" id="ARO90918.1"/>
    </source>
</evidence>
<evidence type="ECO:0000256" key="11">
    <source>
        <dbReference type="HAMAP-Rule" id="MF_01815"/>
    </source>
</evidence>
<dbReference type="InterPro" id="IPR013751">
    <property type="entry name" value="ACP_syn_III_N"/>
</dbReference>
<dbReference type="NCBIfam" id="TIGR00747">
    <property type="entry name" value="fabH"/>
    <property type="match status" value="1"/>
</dbReference>
<evidence type="ECO:0000259" key="12">
    <source>
        <dbReference type="Pfam" id="PF08541"/>
    </source>
</evidence>
<dbReference type="NCBIfam" id="NF006829">
    <property type="entry name" value="PRK09352.1"/>
    <property type="match status" value="1"/>
</dbReference>
<evidence type="ECO:0000256" key="10">
    <source>
        <dbReference type="ARBA" id="ARBA00057449"/>
    </source>
</evidence>